<keyword evidence="2" id="KW-1185">Reference proteome</keyword>
<sequence>MGRLIRCLRRLFRRCHRVAPQPDTEQPVAPVLLRFHVPAPGLLEDEQRYILGVIESCQAAELRGLRSLKCSKEETAQAILDILGPLEHSRDRPLTLALALEALLQLSTMRPKFTSDMTSAILHRMLEAVLCGAKEEEEEEKREELKRHYRLLLGSLLMEAPNPGTLLHLLSDLRGYALGESGEAQQLAASSISLLLAIARKYPKLRMTVVRPELACFRRKPKEDDIIIEDI</sequence>
<organism evidence="1 2">
    <name type="scientific">Podarcis lilfordi</name>
    <name type="common">Lilford's wall lizard</name>
    <dbReference type="NCBI Taxonomy" id="74358"/>
    <lineage>
        <taxon>Eukaryota</taxon>
        <taxon>Metazoa</taxon>
        <taxon>Chordata</taxon>
        <taxon>Craniata</taxon>
        <taxon>Vertebrata</taxon>
        <taxon>Euteleostomi</taxon>
        <taxon>Lepidosauria</taxon>
        <taxon>Squamata</taxon>
        <taxon>Bifurcata</taxon>
        <taxon>Unidentata</taxon>
        <taxon>Episquamata</taxon>
        <taxon>Laterata</taxon>
        <taxon>Lacertibaenia</taxon>
        <taxon>Lacertidae</taxon>
        <taxon>Podarcis</taxon>
    </lineage>
</organism>
<protein>
    <submittedName>
        <fullName evidence="1">Uncharacterized protein</fullName>
    </submittedName>
</protein>
<gene>
    <name evidence="1" type="ORF">PODLI_1B030844</name>
</gene>
<evidence type="ECO:0000313" key="1">
    <source>
        <dbReference type="EMBL" id="CAI5797301.1"/>
    </source>
</evidence>
<dbReference type="Proteomes" id="UP001178461">
    <property type="component" value="Chromosome 16"/>
</dbReference>
<accession>A0AA35LJ72</accession>
<dbReference type="EMBL" id="OX395143">
    <property type="protein sequence ID" value="CAI5797301.1"/>
    <property type="molecule type" value="Genomic_DNA"/>
</dbReference>
<proteinExistence type="predicted"/>
<evidence type="ECO:0000313" key="2">
    <source>
        <dbReference type="Proteomes" id="UP001178461"/>
    </source>
</evidence>
<dbReference type="AlphaFoldDB" id="A0AA35LJ72"/>
<reference evidence="1" key="1">
    <citation type="submission" date="2022-12" db="EMBL/GenBank/DDBJ databases">
        <authorList>
            <person name="Alioto T."/>
            <person name="Alioto T."/>
            <person name="Gomez Garrido J."/>
        </authorList>
    </citation>
    <scope>NUCLEOTIDE SEQUENCE</scope>
</reference>
<name>A0AA35LJ72_9SAUR</name>